<dbReference type="Pfam" id="PF01522">
    <property type="entry name" value="Polysacc_deac_1"/>
    <property type="match status" value="1"/>
</dbReference>
<dbReference type="InterPro" id="IPR002509">
    <property type="entry name" value="NODB_dom"/>
</dbReference>
<dbReference type="GO" id="GO:0005975">
    <property type="term" value="P:carbohydrate metabolic process"/>
    <property type="evidence" value="ECO:0007669"/>
    <property type="project" value="InterPro"/>
</dbReference>
<dbReference type="InterPro" id="IPR011330">
    <property type="entry name" value="Glyco_hydro/deAcase_b/a-brl"/>
</dbReference>
<dbReference type="FunCoup" id="A0A7L4YMS9">
    <property type="interactions" value="1"/>
</dbReference>
<dbReference type="PANTHER" id="PTHR10587">
    <property type="entry name" value="GLYCOSYL TRANSFERASE-RELATED"/>
    <property type="match status" value="1"/>
</dbReference>
<evidence type="ECO:0000259" key="1">
    <source>
        <dbReference type="PROSITE" id="PS51677"/>
    </source>
</evidence>
<dbReference type="RefSeq" id="WP_159544335.1">
    <property type="nucleotide sequence ID" value="NZ_CP047156.1"/>
</dbReference>
<dbReference type="Gene3D" id="3.20.20.370">
    <property type="entry name" value="Glycoside hydrolase/deacetylase"/>
    <property type="match status" value="1"/>
</dbReference>
<dbReference type="InterPro" id="IPR050248">
    <property type="entry name" value="Polysacc_deacetylase_ArnD"/>
</dbReference>
<organism evidence="2 3">
    <name type="scientific">Epidermidibacterium keratini</name>
    <dbReference type="NCBI Taxonomy" id="1891644"/>
    <lineage>
        <taxon>Bacteria</taxon>
        <taxon>Bacillati</taxon>
        <taxon>Actinomycetota</taxon>
        <taxon>Actinomycetes</taxon>
        <taxon>Sporichthyales</taxon>
        <taxon>Sporichthyaceae</taxon>
        <taxon>Epidermidibacterium</taxon>
    </lineage>
</organism>
<dbReference type="PANTHER" id="PTHR10587:SF137">
    <property type="entry name" value="4-DEOXY-4-FORMAMIDO-L-ARABINOSE-PHOSPHOUNDECAPRENOL DEFORMYLASE ARND-RELATED"/>
    <property type="match status" value="1"/>
</dbReference>
<dbReference type="InParanoid" id="A0A7L4YMS9"/>
<sequence>MSQRSYVRRAAHAVLDRAGGPLRSVTAVRTERPEVVLTFDDGPEPGSTEAVLDALADAGAKATFFVLLTRVTRYRPLFKAIISEGHEIALHGSDHRRLTGFAARDVHTGLLEARERLSDAAGTKVRWFRPPYGAGLPSTHAAIRMAGLQSALWGRTTWDWKPASQDQRLAKALDGIHSGEIILAHDGHAGRHDLVDDGPAPDVDKGELVRLVIDGLRDKGLSPTSLGEALRGGDPVLSARFVR</sequence>
<dbReference type="KEGG" id="eke:EK0264_07565"/>
<dbReference type="GO" id="GO:0016810">
    <property type="term" value="F:hydrolase activity, acting on carbon-nitrogen (but not peptide) bonds"/>
    <property type="evidence" value="ECO:0007669"/>
    <property type="project" value="InterPro"/>
</dbReference>
<dbReference type="CDD" id="cd10917">
    <property type="entry name" value="CE4_NodB_like_6s_7s"/>
    <property type="match status" value="1"/>
</dbReference>
<reference evidence="2 3" key="1">
    <citation type="journal article" date="2018" name="Int. J. Syst. Evol. Microbiol.">
        <title>Epidermidibacterium keratini gen. nov., sp. nov., a member of the family Sporichthyaceae, isolated from keratin epidermis.</title>
        <authorList>
            <person name="Lee D.G."/>
            <person name="Trujillo M.E."/>
            <person name="Kang S."/>
            <person name="Nam J.J."/>
            <person name="Kim Y.J."/>
        </authorList>
    </citation>
    <scope>NUCLEOTIDE SEQUENCE [LARGE SCALE GENOMIC DNA]</scope>
    <source>
        <strain evidence="2 3">EPI-7</strain>
    </source>
</reference>
<evidence type="ECO:0000313" key="3">
    <source>
        <dbReference type="Proteomes" id="UP000463857"/>
    </source>
</evidence>
<feature type="domain" description="NodB homology" evidence="1">
    <location>
        <begin position="33"/>
        <end position="224"/>
    </location>
</feature>
<dbReference type="SUPFAM" id="SSF88713">
    <property type="entry name" value="Glycoside hydrolase/deacetylase"/>
    <property type="match status" value="1"/>
</dbReference>
<name>A0A7L4YMS9_9ACTN</name>
<dbReference type="PROSITE" id="PS51677">
    <property type="entry name" value="NODB"/>
    <property type="match status" value="1"/>
</dbReference>
<dbReference type="OrthoDB" id="9763050at2"/>
<keyword evidence="3" id="KW-1185">Reference proteome</keyword>
<dbReference type="Proteomes" id="UP000463857">
    <property type="component" value="Chromosome"/>
</dbReference>
<accession>A0A7L4YMS9</accession>
<dbReference type="AlphaFoldDB" id="A0A7L4YMS9"/>
<dbReference type="EMBL" id="CP047156">
    <property type="protein sequence ID" value="QHC00144.1"/>
    <property type="molecule type" value="Genomic_DNA"/>
</dbReference>
<gene>
    <name evidence="2" type="ORF">EK0264_07565</name>
</gene>
<protein>
    <submittedName>
        <fullName evidence="2">Polysaccharide deacetylase family protein</fullName>
    </submittedName>
</protein>
<evidence type="ECO:0000313" key="2">
    <source>
        <dbReference type="EMBL" id="QHC00144.1"/>
    </source>
</evidence>
<proteinExistence type="predicted"/>